<evidence type="ECO:0000256" key="3">
    <source>
        <dbReference type="ARBA" id="ARBA00022525"/>
    </source>
</evidence>
<keyword evidence="6" id="KW-0136">Cellulose degradation</keyword>
<keyword evidence="9" id="KW-0503">Monooxygenase</keyword>
<dbReference type="PANTHER" id="PTHR33353">
    <property type="entry name" value="PUTATIVE (AFU_ORTHOLOGUE AFUA_1G12560)-RELATED"/>
    <property type="match status" value="1"/>
</dbReference>
<keyword evidence="3" id="KW-0964">Secreted</keyword>
<sequence length="257" mass="27774">MKYLLLPLAALATAVSAHGYVDNATIAGQFYQFYQPYQDPYQGDSAPPRISRKITSNGPVENTTSIDLQCGGISAEGVIGSAPAPLHAPAEAGSTVNLKWTFWPDSHMGPVLTYMARCPEGGCQDWLPGDEAVWFKVHHDGRHTTDKPYPDDVWATTTFMIHGNGGYDYTIPSCLKPGYYLVRHEIIALHSAWAVNGVQFYPSCHQLQVSGSGSVVPSDGLVGFPGAYQADSPSILINVWNAGPYTIPGPEVFTCPQ</sequence>
<keyword evidence="4" id="KW-0479">Metal-binding</keyword>
<evidence type="ECO:0000256" key="5">
    <source>
        <dbReference type="ARBA" id="ARBA00022729"/>
    </source>
</evidence>
<dbReference type="Gene3D" id="2.70.50.70">
    <property type="match status" value="1"/>
</dbReference>
<evidence type="ECO:0000256" key="1">
    <source>
        <dbReference type="ARBA" id="ARBA00001973"/>
    </source>
</evidence>
<dbReference type="GO" id="GO:0005576">
    <property type="term" value="C:extracellular region"/>
    <property type="evidence" value="ECO:0007669"/>
    <property type="project" value="UniProtKB-SubCell"/>
</dbReference>
<keyword evidence="10" id="KW-1015">Disulfide bond</keyword>
<dbReference type="GO" id="GO:0046872">
    <property type="term" value="F:metal ion binding"/>
    <property type="evidence" value="ECO:0007669"/>
    <property type="project" value="UniProtKB-KW"/>
</dbReference>
<evidence type="ECO:0000256" key="2">
    <source>
        <dbReference type="ARBA" id="ARBA00004613"/>
    </source>
</evidence>
<evidence type="ECO:0000256" key="8">
    <source>
        <dbReference type="ARBA" id="ARBA00023008"/>
    </source>
</evidence>
<gene>
    <name evidence="18" type="ORF">QBC47DRAFT_311235</name>
</gene>
<comment type="cofactor">
    <cofactor evidence="1">
        <name>Cu(2+)</name>
        <dbReference type="ChEBI" id="CHEBI:29036"/>
    </cofactor>
</comment>
<organism evidence="18 19">
    <name type="scientific">Echria macrotheca</name>
    <dbReference type="NCBI Taxonomy" id="438768"/>
    <lineage>
        <taxon>Eukaryota</taxon>
        <taxon>Fungi</taxon>
        <taxon>Dikarya</taxon>
        <taxon>Ascomycota</taxon>
        <taxon>Pezizomycotina</taxon>
        <taxon>Sordariomycetes</taxon>
        <taxon>Sordariomycetidae</taxon>
        <taxon>Sordariales</taxon>
        <taxon>Schizotheciaceae</taxon>
        <taxon>Echria</taxon>
    </lineage>
</organism>
<comment type="caution">
    <text evidence="18">The sequence shown here is derived from an EMBL/GenBank/DDBJ whole genome shotgun (WGS) entry which is preliminary data.</text>
</comment>
<keyword evidence="11" id="KW-0119">Carbohydrate metabolism</keyword>
<evidence type="ECO:0000256" key="14">
    <source>
        <dbReference type="ARBA" id="ARBA00045077"/>
    </source>
</evidence>
<keyword evidence="12" id="KW-0624">Polysaccharide degradation</keyword>
<evidence type="ECO:0000256" key="13">
    <source>
        <dbReference type="ARBA" id="ARBA00044502"/>
    </source>
</evidence>
<keyword evidence="7" id="KW-0560">Oxidoreductase</keyword>
<dbReference type="CDD" id="cd21175">
    <property type="entry name" value="LPMO_AA9"/>
    <property type="match status" value="1"/>
</dbReference>
<dbReference type="AlphaFoldDB" id="A0AAJ0F630"/>
<reference evidence="18" key="1">
    <citation type="submission" date="2023-06" db="EMBL/GenBank/DDBJ databases">
        <title>Genome-scale phylogeny and comparative genomics of the fungal order Sordariales.</title>
        <authorList>
            <consortium name="Lawrence Berkeley National Laboratory"/>
            <person name="Hensen N."/>
            <person name="Bonometti L."/>
            <person name="Westerberg I."/>
            <person name="Brannstrom I.O."/>
            <person name="Guillou S."/>
            <person name="Cros-Aarteil S."/>
            <person name="Calhoun S."/>
            <person name="Haridas S."/>
            <person name="Kuo A."/>
            <person name="Mondo S."/>
            <person name="Pangilinan J."/>
            <person name="Riley R."/>
            <person name="Labutti K."/>
            <person name="Andreopoulos B."/>
            <person name="Lipzen A."/>
            <person name="Chen C."/>
            <person name="Yanf M."/>
            <person name="Daum C."/>
            <person name="Ng V."/>
            <person name="Clum A."/>
            <person name="Steindorff A."/>
            <person name="Ohm R."/>
            <person name="Martin F."/>
            <person name="Silar P."/>
            <person name="Natvig D."/>
            <person name="Lalanne C."/>
            <person name="Gautier V."/>
            <person name="Ament-Velasquez S.L."/>
            <person name="Kruys A."/>
            <person name="Hutchinson M.I."/>
            <person name="Powell A.J."/>
            <person name="Barry K."/>
            <person name="Miller A.N."/>
            <person name="Grigoriev I.V."/>
            <person name="Debuchy R."/>
            <person name="Gladieux P."/>
            <person name="Thoren M.H."/>
            <person name="Johannesson H."/>
        </authorList>
    </citation>
    <scope>NUCLEOTIDE SEQUENCE</scope>
    <source>
        <strain evidence="18">PSN4</strain>
    </source>
</reference>
<comment type="similarity">
    <text evidence="13">Belongs to the polysaccharide monooxygenase AA9 family.</text>
</comment>
<dbReference type="GO" id="GO:0004497">
    <property type="term" value="F:monooxygenase activity"/>
    <property type="evidence" value="ECO:0007669"/>
    <property type="project" value="UniProtKB-KW"/>
</dbReference>
<evidence type="ECO:0000256" key="6">
    <source>
        <dbReference type="ARBA" id="ARBA00023001"/>
    </source>
</evidence>
<feature type="chain" id="PRO_5042506911" description="lytic cellulose monooxygenase (C4-dehydrogenating)" evidence="16">
    <location>
        <begin position="20"/>
        <end position="257"/>
    </location>
</feature>
<evidence type="ECO:0000256" key="7">
    <source>
        <dbReference type="ARBA" id="ARBA00023002"/>
    </source>
</evidence>
<dbReference type="InterPro" id="IPR049892">
    <property type="entry name" value="AA9"/>
</dbReference>
<dbReference type="Pfam" id="PF03443">
    <property type="entry name" value="AA9"/>
    <property type="match status" value="1"/>
</dbReference>
<evidence type="ECO:0000256" key="9">
    <source>
        <dbReference type="ARBA" id="ARBA00023033"/>
    </source>
</evidence>
<dbReference type="InterPro" id="IPR005103">
    <property type="entry name" value="AA9_LPMO"/>
</dbReference>
<dbReference type="PANTHER" id="PTHR33353:SF6">
    <property type="entry name" value="ENDOGLUCANASE IV"/>
    <property type="match status" value="1"/>
</dbReference>
<feature type="domain" description="Auxiliary Activity family 9 catalytic" evidence="17">
    <location>
        <begin position="18"/>
        <end position="241"/>
    </location>
</feature>
<name>A0AAJ0F630_9PEZI</name>
<keyword evidence="18" id="KW-0378">Hydrolase</keyword>
<protein>
    <recommendedName>
        <fullName evidence="15">lytic cellulose monooxygenase (C4-dehydrogenating)</fullName>
        <ecNumber evidence="15">1.14.99.56</ecNumber>
    </recommendedName>
</protein>
<feature type="signal peptide" evidence="16">
    <location>
        <begin position="1"/>
        <end position="19"/>
    </location>
</feature>
<evidence type="ECO:0000259" key="17">
    <source>
        <dbReference type="Pfam" id="PF03443"/>
    </source>
</evidence>
<accession>A0AAJ0F630</accession>
<comment type="catalytic activity">
    <reaction evidence="14">
        <text>[(1-&gt;4)-beta-D-glucosyl]n+m + reduced acceptor + O2 = 4-dehydro-beta-D-glucosyl-[(1-&gt;4)-beta-D-glucosyl]n-1 + [(1-&gt;4)-beta-D-glucosyl]m + acceptor + H2O.</text>
        <dbReference type="EC" id="1.14.99.56"/>
    </reaction>
</comment>
<evidence type="ECO:0000256" key="10">
    <source>
        <dbReference type="ARBA" id="ARBA00023157"/>
    </source>
</evidence>
<evidence type="ECO:0000256" key="12">
    <source>
        <dbReference type="ARBA" id="ARBA00023326"/>
    </source>
</evidence>
<keyword evidence="19" id="KW-1185">Reference proteome</keyword>
<evidence type="ECO:0000256" key="4">
    <source>
        <dbReference type="ARBA" id="ARBA00022723"/>
    </source>
</evidence>
<proteinExistence type="inferred from homology"/>
<evidence type="ECO:0000313" key="18">
    <source>
        <dbReference type="EMBL" id="KAK1749805.1"/>
    </source>
</evidence>
<evidence type="ECO:0000256" key="15">
    <source>
        <dbReference type="ARBA" id="ARBA00047174"/>
    </source>
</evidence>
<keyword evidence="5 16" id="KW-0732">Signal</keyword>
<dbReference type="GO" id="GO:0016787">
    <property type="term" value="F:hydrolase activity"/>
    <property type="evidence" value="ECO:0007669"/>
    <property type="project" value="UniProtKB-KW"/>
</dbReference>
<evidence type="ECO:0000256" key="16">
    <source>
        <dbReference type="SAM" id="SignalP"/>
    </source>
</evidence>
<evidence type="ECO:0000256" key="11">
    <source>
        <dbReference type="ARBA" id="ARBA00023277"/>
    </source>
</evidence>
<evidence type="ECO:0000313" key="19">
    <source>
        <dbReference type="Proteomes" id="UP001239445"/>
    </source>
</evidence>
<dbReference type="EC" id="1.14.99.56" evidence="15"/>
<keyword evidence="8" id="KW-0186">Copper</keyword>
<dbReference type="EMBL" id="MU839852">
    <property type="protein sequence ID" value="KAK1749805.1"/>
    <property type="molecule type" value="Genomic_DNA"/>
</dbReference>
<dbReference type="GO" id="GO:0030245">
    <property type="term" value="P:cellulose catabolic process"/>
    <property type="evidence" value="ECO:0007669"/>
    <property type="project" value="UniProtKB-KW"/>
</dbReference>
<dbReference type="Proteomes" id="UP001239445">
    <property type="component" value="Unassembled WGS sequence"/>
</dbReference>
<comment type="subcellular location">
    <subcellularLocation>
        <location evidence="2">Secreted</location>
    </subcellularLocation>
</comment>